<sequence length="76" mass="9209">EKLRIFARERQLRLQAEKERDEIERKFIEYQQQMKEIHDTLLKYQEAAELLARKAHISSEEARLQAEKAIEIETQL</sequence>
<dbReference type="AlphaFoldDB" id="A0A820SD65"/>
<keyword evidence="1" id="KW-0175">Coiled coil</keyword>
<gene>
    <name evidence="2" type="ORF">OKA104_LOCUS54174</name>
</gene>
<reference evidence="2" key="1">
    <citation type="submission" date="2021-02" db="EMBL/GenBank/DDBJ databases">
        <authorList>
            <person name="Nowell W R."/>
        </authorList>
    </citation>
    <scope>NUCLEOTIDE SEQUENCE</scope>
</reference>
<feature type="coiled-coil region" evidence="1">
    <location>
        <begin position="6"/>
        <end position="40"/>
    </location>
</feature>
<feature type="non-terminal residue" evidence="2">
    <location>
        <position position="1"/>
    </location>
</feature>
<accession>A0A820SD65</accession>
<organism evidence="2 3">
    <name type="scientific">Adineta steineri</name>
    <dbReference type="NCBI Taxonomy" id="433720"/>
    <lineage>
        <taxon>Eukaryota</taxon>
        <taxon>Metazoa</taxon>
        <taxon>Spiralia</taxon>
        <taxon>Gnathifera</taxon>
        <taxon>Rotifera</taxon>
        <taxon>Eurotatoria</taxon>
        <taxon>Bdelloidea</taxon>
        <taxon>Adinetida</taxon>
        <taxon>Adinetidae</taxon>
        <taxon>Adineta</taxon>
    </lineage>
</organism>
<dbReference type="Proteomes" id="UP000663881">
    <property type="component" value="Unassembled WGS sequence"/>
</dbReference>
<proteinExistence type="predicted"/>
<comment type="caution">
    <text evidence="2">The sequence shown here is derived from an EMBL/GenBank/DDBJ whole genome shotgun (WGS) entry which is preliminary data.</text>
</comment>
<feature type="non-terminal residue" evidence="2">
    <location>
        <position position="76"/>
    </location>
</feature>
<evidence type="ECO:0000256" key="1">
    <source>
        <dbReference type="SAM" id="Coils"/>
    </source>
</evidence>
<protein>
    <submittedName>
        <fullName evidence="2">Uncharacterized protein</fullName>
    </submittedName>
</protein>
<name>A0A820SD65_9BILA</name>
<evidence type="ECO:0000313" key="3">
    <source>
        <dbReference type="Proteomes" id="UP000663881"/>
    </source>
</evidence>
<dbReference type="EMBL" id="CAJOAY010035419">
    <property type="protein sequence ID" value="CAF4451240.1"/>
    <property type="molecule type" value="Genomic_DNA"/>
</dbReference>
<evidence type="ECO:0000313" key="2">
    <source>
        <dbReference type="EMBL" id="CAF4451240.1"/>
    </source>
</evidence>